<accession>A0A0H5QCY0</accession>
<organism evidence="2">
    <name type="scientific">uncultured prokaryote</name>
    <dbReference type="NCBI Taxonomy" id="198431"/>
    <lineage>
        <taxon>unclassified sequences</taxon>
        <taxon>environmental samples</taxon>
    </lineage>
</organism>
<geneLocation type="plasmid" evidence="2">
    <name>pRGRH0131</name>
</geneLocation>
<sequence>MLSIKDICQEANISQQTFYRLVRENQDFRTLVESGREKKGNGYKYDRAVLEWLYTYYDKEPDAGEEETPSTPSILPSDASELQEQIKSLTEERDALKRDLDALQAKYEKTEQERLAFFTQNAQLILLLGQEKQEKQALLPPPKKPLMERIKGIFKKEQQPEN</sequence>
<feature type="coiled-coil region" evidence="1">
    <location>
        <begin position="79"/>
        <end position="113"/>
    </location>
</feature>
<dbReference type="AlphaFoldDB" id="A0A0H5QCY0"/>
<keyword evidence="2" id="KW-0614">Plasmid</keyword>
<evidence type="ECO:0000256" key="1">
    <source>
        <dbReference type="SAM" id="Coils"/>
    </source>
</evidence>
<proteinExistence type="predicted"/>
<protein>
    <submittedName>
        <fullName evidence="2">Uncharacterized protein</fullName>
    </submittedName>
</protein>
<keyword evidence="1" id="KW-0175">Coiled coil</keyword>
<reference evidence="2" key="1">
    <citation type="submission" date="2015-06" db="EMBL/GenBank/DDBJ databases">
        <authorList>
            <person name="Joergensen T."/>
        </authorList>
    </citation>
    <scope>NUCLEOTIDE SEQUENCE</scope>
    <source>
        <plasmid evidence="2">pRGRH0131</plasmid>
    </source>
</reference>
<dbReference type="EMBL" id="LN852821">
    <property type="protein sequence ID" value="CRY94017.1"/>
    <property type="molecule type" value="Genomic_DNA"/>
</dbReference>
<name>A0A0H5QCY0_9ZZZZ</name>
<reference evidence="2" key="2">
    <citation type="submission" date="2015-07" db="EMBL/GenBank/DDBJ databases">
        <title>Plasmids, circular viruses and viroids from rat gut.</title>
        <authorList>
            <person name="Jorgensen T.J."/>
            <person name="Hansen M.A."/>
            <person name="Xu Z."/>
            <person name="Tabak M.A."/>
            <person name="Sorensen S.J."/>
            <person name="Hansen L.H."/>
        </authorList>
    </citation>
    <scope>NUCLEOTIDE SEQUENCE</scope>
    <source>
        <plasmid evidence="2">pRGRH0131</plasmid>
    </source>
</reference>
<evidence type="ECO:0000313" key="2">
    <source>
        <dbReference type="EMBL" id="CRY94017.1"/>
    </source>
</evidence>